<dbReference type="EMBL" id="VITR01000003">
    <property type="protein sequence ID" value="TWB44516.1"/>
    <property type="molecule type" value="Genomic_DNA"/>
</dbReference>
<protein>
    <submittedName>
        <fullName evidence="3">Helix-turn-helix protein</fullName>
    </submittedName>
</protein>
<dbReference type="InterPro" id="IPR010982">
    <property type="entry name" value="Lambda_DNA-bd_dom_sf"/>
</dbReference>
<organism evidence="3 4">
    <name type="scientific">Nitrospirillum amazonense</name>
    <dbReference type="NCBI Taxonomy" id="28077"/>
    <lineage>
        <taxon>Bacteria</taxon>
        <taxon>Pseudomonadati</taxon>
        <taxon>Pseudomonadota</taxon>
        <taxon>Alphaproteobacteria</taxon>
        <taxon>Rhodospirillales</taxon>
        <taxon>Azospirillaceae</taxon>
        <taxon>Nitrospirillum</taxon>
    </lineage>
</organism>
<evidence type="ECO:0000313" key="3">
    <source>
        <dbReference type="EMBL" id="TWB44516.1"/>
    </source>
</evidence>
<feature type="domain" description="HTH cro/C1-type" evidence="2">
    <location>
        <begin position="25"/>
        <end position="79"/>
    </location>
</feature>
<dbReference type="GO" id="GO:0003677">
    <property type="term" value="F:DNA binding"/>
    <property type="evidence" value="ECO:0007669"/>
    <property type="project" value="InterPro"/>
</dbReference>
<dbReference type="CDD" id="cd00093">
    <property type="entry name" value="HTH_XRE"/>
    <property type="match status" value="1"/>
</dbReference>
<sequence>MPRRTKNTVVAELEGKIEGHVASRIRLRRGLLGMSQSDLARALGITFQQVQKYERGSNRVSVGKLYRLAEILDVPLTFFFDDLEGGADRPAPTTFSAPDEGSPLLSRRDLDLLRAWRNAPADIADCVAGLLRAVSQEEDGAASAAPSASGTDDEAGDEPKPTRRRRGAVWDPADMYKAAKAPKRGKSAPTPP</sequence>
<feature type="region of interest" description="Disordered" evidence="1">
    <location>
        <begin position="138"/>
        <end position="192"/>
    </location>
</feature>
<dbReference type="Gene3D" id="1.10.260.40">
    <property type="entry name" value="lambda repressor-like DNA-binding domains"/>
    <property type="match status" value="1"/>
</dbReference>
<reference evidence="3 4" key="1">
    <citation type="submission" date="2019-06" db="EMBL/GenBank/DDBJ databases">
        <title>Genomic Encyclopedia of Type Strains, Phase IV (KMG-V): Genome sequencing to study the core and pangenomes of soil and plant-associated prokaryotes.</title>
        <authorList>
            <person name="Whitman W."/>
        </authorList>
    </citation>
    <scope>NUCLEOTIDE SEQUENCE [LARGE SCALE GENOMIC DNA]</scope>
    <source>
        <strain evidence="3 4">BR 11622</strain>
    </source>
</reference>
<dbReference type="PANTHER" id="PTHR43236:SF1">
    <property type="entry name" value="BLL7220 PROTEIN"/>
    <property type="match status" value="1"/>
</dbReference>
<dbReference type="SUPFAM" id="SSF47413">
    <property type="entry name" value="lambda repressor-like DNA-binding domains"/>
    <property type="match status" value="1"/>
</dbReference>
<dbReference type="Pfam" id="PF01381">
    <property type="entry name" value="HTH_3"/>
    <property type="match status" value="1"/>
</dbReference>
<dbReference type="InterPro" id="IPR052345">
    <property type="entry name" value="Rad_response_metalloprotease"/>
</dbReference>
<proteinExistence type="predicted"/>
<dbReference type="Proteomes" id="UP000315751">
    <property type="component" value="Unassembled WGS sequence"/>
</dbReference>
<gene>
    <name evidence="3" type="ORF">FBZ90_103424</name>
</gene>
<dbReference type="PANTHER" id="PTHR43236">
    <property type="entry name" value="ANTITOXIN HIGA1"/>
    <property type="match status" value="1"/>
</dbReference>
<dbReference type="SMART" id="SM00530">
    <property type="entry name" value="HTH_XRE"/>
    <property type="match status" value="1"/>
</dbReference>
<accession>A0A560HDN9</accession>
<dbReference type="InterPro" id="IPR001387">
    <property type="entry name" value="Cro/C1-type_HTH"/>
</dbReference>
<comment type="caution">
    <text evidence="3">The sequence shown here is derived from an EMBL/GenBank/DDBJ whole genome shotgun (WGS) entry which is preliminary data.</text>
</comment>
<dbReference type="RefSeq" id="WP_246130198.1">
    <property type="nucleotide sequence ID" value="NZ_VITR01000003.1"/>
</dbReference>
<evidence type="ECO:0000259" key="2">
    <source>
        <dbReference type="PROSITE" id="PS50943"/>
    </source>
</evidence>
<evidence type="ECO:0000313" key="4">
    <source>
        <dbReference type="Proteomes" id="UP000315751"/>
    </source>
</evidence>
<dbReference type="PROSITE" id="PS50943">
    <property type="entry name" value="HTH_CROC1"/>
    <property type="match status" value="1"/>
</dbReference>
<dbReference type="AlphaFoldDB" id="A0A560HDN9"/>
<name>A0A560HDN9_9PROT</name>
<keyword evidence="4" id="KW-1185">Reference proteome</keyword>
<evidence type="ECO:0000256" key="1">
    <source>
        <dbReference type="SAM" id="MobiDB-lite"/>
    </source>
</evidence>